<dbReference type="Pfam" id="PF13927">
    <property type="entry name" value="Ig_3"/>
    <property type="match status" value="1"/>
</dbReference>
<dbReference type="GeneID" id="108569801"/>
<evidence type="ECO:0000313" key="5">
    <source>
        <dbReference type="Proteomes" id="UP000695000"/>
    </source>
</evidence>
<keyword evidence="5" id="KW-1185">Reference proteome</keyword>
<protein>
    <submittedName>
        <fullName evidence="6">Neuronal growth regulator 1-like</fullName>
    </submittedName>
</protein>
<dbReference type="PANTHER" id="PTHR12231">
    <property type="entry name" value="CTX-RELATED TYPE I TRANSMEMBRANE PROTEIN"/>
    <property type="match status" value="1"/>
</dbReference>
<accession>A0ABM1NJH9</accession>
<keyword evidence="2" id="KW-1015">Disulfide bond</keyword>
<dbReference type="InterPro" id="IPR051170">
    <property type="entry name" value="Neural/epithelial_adhesion"/>
</dbReference>
<name>A0ABM1NJH9_NICVS</name>
<dbReference type="SUPFAM" id="SSF48726">
    <property type="entry name" value="Immunoglobulin"/>
    <property type="match status" value="2"/>
</dbReference>
<sequence length="149" mass="16866">MVVSWGVIKGSGYKETLLVAWLRVDTQTILTIHSHVITKNHRIAVTHSEHRTWYLHIKDVRESDRGYYMCQINTDPMKSQVGYLDVVVPPDILDYPTSTDMVVREGSNVSLRCAARGSPEPTIAWRREGGEAIPLGNGQEEFTETARQQ</sequence>
<evidence type="ECO:0000256" key="2">
    <source>
        <dbReference type="ARBA" id="ARBA00023157"/>
    </source>
</evidence>
<evidence type="ECO:0000256" key="3">
    <source>
        <dbReference type="ARBA" id="ARBA00023319"/>
    </source>
</evidence>
<dbReference type="InterPro" id="IPR007110">
    <property type="entry name" value="Ig-like_dom"/>
</dbReference>
<evidence type="ECO:0000256" key="1">
    <source>
        <dbReference type="ARBA" id="ARBA00022737"/>
    </source>
</evidence>
<dbReference type="Proteomes" id="UP000695000">
    <property type="component" value="Unplaced"/>
</dbReference>
<organism evidence="5 6">
    <name type="scientific">Nicrophorus vespilloides</name>
    <name type="common">Boreal carrion beetle</name>
    <dbReference type="NCBI Taxonomy" id="110193"/>
    <lineage>
        <taxon>Eukaryota</taxon>
        <taxon>Metazoa</taxon>
        <taxon>Ecdysozoa</taxon>
        <taxon>Arthropoda</taxon>
        <taxon>Hexapoda</taxon>
        <taxon>Insecta</taxon>
        <taxon>Pterygota</taxon>
        <taxon>Neoptera</taxon>
        <taxon>Endopterygota</taxon>
        <taxon>Coleoptera</taxon>
        <taxon>Polyphaga</taxon>
        <taxon>Staphyliniformia</taxon>
        <taxon>Silphidae</taxon>
        <taxon>Nicrophorinae</taxon>
        <taxon>Nicrophorus</taxon>
    </lineage>
</organism>
<feature type="domain" description="Ig-like" evidence="4">
    <location>
        <begin position="90"/>
        <end position="149"/>
    </location>
</feature>
<keyword evidence="1" id="KW-0677">Repeat</keyword>
<dbReference type="PANTHER" id="PTHR12231:SF272">
    <property type="entry name" value="DPR-INTERACTING PROTEIN THETA"/>
    <property type="match status" value="1"/>
</dbReference>
<keyword evidence="3" id="KW-0393">Immunoglobulin domain</keyword>
<evidence type="ECO:0000259" key="4">
    <source>
        <dbReference type="PROSITE" id="PS50835"/>
    </source>
</evidence>
<dbReference type="InterPro" id="IPR013783">
    <property type="entry name" value="Ig-like_fold"/>
</dbReference>
<dbReference type="RefSeq" id="XP_017786979.1">
    <property type="nucleotide sequence ID" value="XM_017931490.1"/>
</dbReference>
<dbReference type="InterPro" id="IPR036179">
    <property type="entry name" value="Ig-like_dom_sf"/>
</dbReference>
<dbReference type="PROSITE" id="PS50835">
    <property type="entry name" value="IG_LIKE"/>
    <property type="match status" value="1"/>
</dbReference>
<evidence type="ECO:0000313" key="6">
    <source>
        <dbReference type="RefSeq" id="XP_017786979.1"/>
    </source>
</evidence>
<gene>
    <name evidence="6" type="primary">LOC108569801</name>
</gene>
<proteinExistence type="predicted"/>
<dbReference type="Gene3D" id="2.60.40.10">
    <property type="entry name" value="Immunoglobulins"/>
    <property type="match status" value="2"/>
</dbReference>
<reference evidence="6" key="1">
    <citation type="submission" date="2025-08" db="UniProtKB">
        <authorList>
            <consortium name="RefSeq"/>
        </authorList>
    </citation>
    <scope>IDENTIFICATION</scope>
    <source>
        <tissue evidence="6">Whole Larva</tissue>
    </source>
</reference>